<evidence type="ECO:0000313" key="1">
    <source>
        <dbReference type="EMBL" id="QCD43543.1"/>
    </source>
</evidence>
<organism evidence="1 2">
    <name type="scientific">Duncaniella dubosii</name>
    <dbReference type="NCBI Taxonomy" id="2518971"/>
    <lineage>
        <taxon>Bacteria</taxon>
        <taxon>Pseudomonadati</taxon>
        <taxon>Bacteroidota</taxon>
        <taxon>Bacteroidia</taxon>
        <taxon>Bacteroidales</taxon>
        <taxon>Muribaculaceae</taxon>
        <taxon>Duncaniella</taxon>
    </lineage>
</organism>
<dbReference type="AlphaFoldDB" id="A0A4P7W676"/>
<name>A0A4P7W676_9BACT</name>
<dbReference type="Proteomes" id="UP000297149">
    <property type="component" value="Chromosome"/>
</dbReference>
<accession>A0A4P7W676</accession>
<reference evidence="2" key="1">
    <citation type="submission" date="2019-02" db="EMBL/GenBank/DDBJ databases">
        <title>Isolation and identification of novel species under the genus Muribaculum.</title>
        <authorList>
            <person name="Miyake S."/>
            <person name="Ding Y."/>
            <person name="Low A."/>
            <person name="Soh M."/>
            <person name="Seedorf H."/>
        </authorList>
    </citation>
    <scope>NUCLEOTIDE SEQUENCE [LARGE SCALE GENOMIC DNA]</scope>
    <source>
        <strain evidence="2">H5</strain>
    </source>
</reference>
<protein>
    <submittedName>
        <fullName evidence="1">Uncharacterized protein</fullName>
    </submittedName>
</protein>
<proteinExistence type="predicted"/>
<gene>
    <name evidence="1" type="ORF">E7747_15550</name>
</gene>
<sequence length="106" mass="10098">MSAIDVACEIGKSIITDHAVTSATQTLMTSTISGGAQIVGAAATGGNVSAAVSAAGASISSASAGVGNAVMGTQVVSMVSTLLASPADPFVIGAGIIAGLWWLCSD</sequence>
<dbReference type="EMBL" id="CP039396">
    <property type="protein sequence ID" value="QCD43543.1"/>
    <property type="molecule type" value="Genomic_DNA"/>
</dbReference>
<keyword evidence="2" id="KW-1185">Reference proteome</keyword>
<dbReference type="RefSeq" id="WP_136416903.1">
    <property type="nucleotide sequence ID" value="NZ_CP039396.1"/>
</dbReference>
<evidence type="ECO:0000313" key="2">
    <source>
        <dbReference type="Proteomes" id="UP000297149"/>
    </source>
</evidence>
<dbReference type="KEGG" id="ddb:E7747_15550"/>